<dbReference type="RefSeq" id="WP_069516714.1">
    <property type="nucleotide sequence ID" value="NZ_FOFP01000001.1"/>
</dbReference>
<evidence type="ECO:0000313" key="2">
    <source>
        <dbReference type="EMBL" id="SEP73892.1"/>
    </source>
</evidence>
<dbReference type="EMBL" id="FOFP01000001">
    <property type="protein sequence ID" value="SEP73892.1"/>
    <property type="molecule type" value="Genomic_DNA"/>
</dbReference>
<name>A0ABY1B278_9PSED</name>
<comment type="caution">
    <text evidence="2">The sequence shown here is derived from an EMBL/GenBank/DDBJ whole genome shotgun (WGS) entry which is preliminary data.</text>
</comment>
<protein>
    <submittedName>
        <fullName evidence="2">Uncharacterized protein</fullName>
    </submittedName>
</protein>
<evidence type="ECO:0000256" key="1">
    <source>
        <dbReference type="SAM" id="Coils"/>
    </source>
</evidence>
<keyword evidence="3" id="KW-1185">Reference proteome</keyword>
<gene>
    <name evidence="2" type="ORF">SAMN05216600_101470</name>
</gene>
<feature type="coiled-coil region" evidence="1">
    <location>
        <begin position="68"/>
        <end position="127"/>
    </location>
</feature>
<reference evidence="2 3" key="1">
    <citation type="submission" date="2016-10" db="EMBL/GenBank/DDBJ databases">
        <authorList>
            <person name="Varghese N."/>
            <person name="Submissions S."/>
        </authorList>
    </citation>
    <scope>NUCLEOTIDE SEQUENCE [LARGE SCALE GENOMIC DNA]</scope>
    <source>
        <strain evidence="2 3">CIP 109853</strain>
    </source>
</reference>
<accession>A0ABY1B278</accession>
<evidence type="ECO:0000313" key="3">
    <source>
        <dbReference type="Proteomes" id="UP000198512"/>
    </source>
</evidence>
<dbReference type="Proteomes" id="UP000198512">
    <property type="component" value="Unassembled WGS sequence"/>
</dbReference>
<keyword evidence="1" id="KW-0175">Coiled coil</keyword>
<proteinExistence type="predicted"/>
<sequence length="150" mass="16312">MRVEAATLVGRIGQSVERRDAALDNPAPSDSQKLRDGIRVTLSEQGRAASEAARKNSDIEESNLPDAIKDLLKRIRELKAQLAERQAELRAVMTDGSLDDEARQVKADALRTEIASLSSALSGANAQLIKQMREQNLTSEQMQSIATLSA</sequence>
<organism evidence="2 3">
    <name type="scientific">Pseudomonas cuatrocienegasensis</name>
    <dbReference type="NCBI Taxonomy" id="543360"/>
    <lineage>
        <taxon>Bacteria</taxon>
        <taxon>Pseudomonadati</taxon>
        <taxon>Pseudomonadota</taxon>
        <taxon>Gammaproteobacteria</taxon>
        <taxon>Pseudomonadales</taxon>
        <taxon>Pseudomonadaceae</taxon>
        <taxon>Pseudomonas</taxon>
    </lineage>
</organism>